<dbReference type="CDD" id="cd03424">
    <property type="entry name" value="NUDIX_ADPRase_Nudt5_UGPPase_Nudt14"/>
    <property type="match status" value="1"/>
</dbReference>
<dbReference type="PROSITE" id="PS00893">
    <property type="entry name" value="NUDIX_BOX"/>
    <property type="match status" value="1"/>
</dbReference>
<keyword evidence="2 4" id="KW-0378">Hydrolase</keyword>
<dbReference type="PANTHER" id="PTHR11839:SF18">
    <property type="entry name" value="NUDIX HYDROLASE DOMAIN-CONTAINING PROTEIN"/>
    <property type="match status" value="1"/>
</dbReference>
<comment type="caution">
    <text evidence="4">The sequence shown here is derived from an EMBL/GenBank/DDBJ whole genome shotgun (WGS) entry which is preliminary data.</text>
</comment>
<evidence type="ECO:0000313" key="4">
    <source>
        <dbReference type="EMBL" id="PIT98218.1"/>
    </source>
</evidence>
<dbReference type="EMBL" id="PEZP01000023">
    <property type="protein sequence ID" value="PIT98218.1"/>
    <property type="molecule type" value="Genomic_DNA"/>
</dbReference>
<dbReference type="PROSITE" id="PS51462">
    <property type="entry name" value="NUDIX"/>
    <property type="match status" value="1"/>
</dbReference>
<dbReference type="InterPro" id="IPR020084">
    <property type="entry name" value="NUDIX_hydrolase_CS"/>
</dbReference>
<dbReference type="Proteomes" id="UP000230731">
    <property type="component" value="Unassembled WGS sequence"/>
</dbReference>
<accession>A0A2M6WZM4</accession>
<dbReference type="SUPFAM" id="SSF55811">
    <property type="entry name" value="Nudix"/>
    <property type="match status" value="1"/>
</dbReference>
<sequence>MLHSMHASSKPKAIKKWKVLDSDLVLNEKWYRVRRDTVEIEPGKIIDDYYLGLFNDVALVVALTANQHLPLVRQYKHGAGEILLELPAGYIDGGEQPLAAAKRELREETGFTAPTWQKLGTFYKNSAKARGDNVHLFLALNAEKTTDQQLDENENIEIVVTPFAKAVAMAGWGQIEGSDSALGLLLAERAVPRFSSKGSNV</sequence>
<dbReference type="GO" id="GO:0019693">
    <property type="term" value="P:ribose phosphate metabolic process"/>
    <property type="evidence" value="ECO:0007669"/>
    <property type="project" value="TreeGrafter"/>
</dbReference>
<dbReference type="GO" id="GO:0006753">
    <property type="term" value="P:nucleoside phosphate metabolic process"/>
    <property type="evidence" value="ECO:0007669"/>
    <property type="project" value="TreeGrafter"/>
</dbReference>
<feature type="domain" description="Nudix hydrolase" evidence="3">
    <location>
        <begin position="52"/>
        <end position="188"/>
    </location>
</feature>
<dbReference type="InterPro" id="IPR000086">
    <property type="entry name" value="NUDIX_hydrolase_dom"/>
</dbReference>
<evidence type="ECO:0000313" key="5">
    <source>
        <dbReference type="Proteomes" id="UP000230731"/>
    </source>
</evidence>
<dbReference type="GO" id="GO:0005829">
    <property type="term" value="C:cytosol"/>
    <property type="evidence" value="ECO:0007669"/>
    <property type="project" value="TreeGrafter"/>
</dbReference>
<dbReference type="GO" id="GO:0016787">
    <property type="term" value="F:hydrolase activity"/>
    <property type="evidence" value="ECO:0007669"/>
    <property type="project" value="UniProtKB-KW"/>
</dbReference>
<evidence type="ECO:0000259" key="3">
    <source>
        <dbReference type="PROSITE" id="PS51462"/>
    </source>
</evidence>
<dbReference type="AlphaFoldDB" id="A0A2M6WZM4"/>
<dbReference type="Pfam" id="PF00293">
    <property type="entry name" value="NUDIX"/>
    <property type="match status" value="1"/>
</dbReference>
<evidence type="ECO:0000256" key="2">
    <source>
        <dbReference type="ARBA" id="ARBA00022801"/>
    </source>
</evidence>
<dbReference type="PANTHER" id="PTHR11839">
    <property type="entry name" value="UDP/ADP-SUGAR PYROPHOSPHATASE"/>
    <property type="match status" value="1"/>
</dbReference>
<comment type="cofactor">
    <cofactor evidence="1">
        <name>Mg(2+)</name>
        <dbReference type="ChEBI" id="CHEBI:18420"/>
    </cofactor>
</comment>
<evidence type="ECO:0000256" key="1">
    <source>
        <dbReference type="ARBA" id="ARBA00001946"/>
    </source>
</evidence>
<proteinExistence type="predicted"/>
<dbReference type="InterPro" id="IPR015797">
    <property type="entry name" value="NUDIX_hydrolase-like_dom_sf"/>
</dbReference>
<dbReference type="Gene3D" id="3.90.79.10">
    <property type="entry name" value="Nucleoside Triphosphate Pyrophosphohydrolase"/>
    <property type="match status" value="1"/>
</dbReference>
<protein>
    <submittedName>
        <fullName evidence="4">NUDIX hydrolase</fullName>
    </submittedName>
</protein>
<gene>
    <name evidence="4" type="ORF">COT71_01980</name>
</gene>
<organism evidence="4 5">
    <name type="scientific">Candidatus Andersenbacteria bacterium CG10_big_fil_rev_8_21_14_0_10_54_11</name>
    <dbReference type="NCBI Taxonomy" id="1974485"/>
    <lineage>
        <taxon>Bacteria</taxon>
        <taxon>Candidatus Anderseniibacteriota</taxon>
    </lineage>
</organism>
<name>A0A2M6WZM4_9BACT</name>
<reference evidence="5" key="1">
    <citation type="submission" date="2017-09" db="EMBL/GenBank/DDBJ databases">
        <title>Depth-based differentiation of microbial function through sediment-hosted aquifers and enrichment of novel symbionts in the deep terrestrial subsurface.</title>
        <authorList>
            <person name="Probst A.J."/>
            <person name="Ladd B."/>
            <person name="Jarett J.K."/>
            <person name="Geller-Mcgrath D.E."/>
            <person name="Sieber C.M.K."/>
            <person name="Emerson J.B."/>
            <person name="Anantharaman K."/>
            <person name="Thomas B.C."/>
            <person name="Malmstrom R."/>
            <person name="Stieglmeier M."/>
            <person name="Klingl A."/>
            <person name="Woyke T."/>
            <person name="Ryan C.M."/>
            <person name="Banfield J.F."/>
        </authorList>
    </citation>
    <scope>NUCLEOTIDE SEQUENCE [LARGE SCALE GENOMIC DNA]</scope>
</reference>